<dbReference type="PROSITE" id="PS51500">
    <property type="entry name" value="SIN"/>
    <property type="match status" value="1"/>
</dbReference>
<dbReference type="Pfam" id="PF08671">
    <property type="entry name" value="SinI"/>
    <property type="match status" value="1"/>
</dbReference>
<organism evidence="2 3">
    <name type="scientific">Aneurinibacillus migulanus</name>
    <name type="common">Bacillus migulanus</name>
    <dbReference type="NCBI Taxonomy" id="47500"/>
    <lineage>
        <taxon>Bacteria</taxon>
        <taxon>Bacillati</taxon>
        <taxon>Bacillota</taxon>
        <taxon>Bacilli</taxon>
        <taxon>Bacillales</taxon>
        <taxon>Paenibacillaceae</taxon>
        <taxon>Aneurinibacillus group</taxon>
        <taxon>Aneurinibacillus</taxon>
    </lineage>
</organism>
<name>A0A1G9AB38_ANEMI</name>
<accession>A0A1G9AB38</accession>
<sequence length="54" mass="6272">MERIVEREVESDLDLEWVQLLTEAKENGITPIEIREFLRTTGKNKGLNNSDNRA</sequence>
<dbReference type="InterPro" id="IPR036281">
    <property type="entry name" value="SinR/SinI_dimer_dom_sf"/>
</dbReference>
<dbReference type="GeneID" id="42309771"/>
<gene>
    <name evidence="2" type="ORF">SAMN04487909_14515</name>
</gene>
<dbReference type="GO" id="GO:0006355">
    <property type="term" value="P:regulation of DNA-templated transcription"/>
    <property type="evidence" value="ECO:0007669"/>
    <property type="project" value="InterPro"/>
</dbReference>
<dbReference type="Proteomes" id="UP000182836">
    <property type="component" value="Unassembled WGS sequence"/>
</dbReference>
<dbReference type="OrthoDB" id="2721940at2"/>
<dbReference type="SUPFAM" id="SSF47406">
    <property type="entry name" value="SinR repressor dimerisation domain-like"/>
    <property type="match status" value="1"/>
</dbReference>
<reference evidence="2 3" key="1">
    <citation type="submission" date="2016-10" db="EMBL/GenBank/DDBJ databases">
        <authorList>
            <person name="de Groot N.N."/>
        </authorList>
    </citation>
    <scope>NUCLEOTIDE SEQUENCE [LARGE SCALE GENOMIC DNA]</scope>
    <source>
        <strain evidence="2 3">DSM 2895</strain>
    </source>
</reference>
<dbReference type="AlphaFoldDB" id="A0A1G9AB38"/>
<dbReference type="InterPro" id="IPR010981">
    <property type="entry name" value="SinR/SinI_dimer_dom"/>
</dbReference>
<evidence type="ECO:0000313" key="3">
    <source>
        <dbReference type="Proteomes" id="UP000182836"/>
    </source>
</evidence>
<evidence type="ECO:0000259" key="1">
    <source>
        <dbReference type="PROSITE" id="PS51500"/>
    </source>
</evidence>
<protein>
    <submittedName>
        <fullName evidence="2">Anti-repressor SinI</fullName>
    </submittedName>
</protein>
<feature type="domain" description="Sin" evidence="1">
    <location>
        <begin position="4"/>
        <end position="42"/>
    </location>
</feature>
<dbReference type="GO" id="GO:0046983">
    <property type="term" value="F:protein dimerization activity"/>
    <property type="evidence" value="ECO:0007669"/>
    <property type="project" value="InterPro"/>
</dbReference>
<dbReference type="RefSeq" id="WP_080787813.1">
    <property type="nucleotide sequence ID" value="NZ_BJOA01000148.1"/>
</dbReference>
<dbReference type="EMBL" id="FNED01000045">
    <property type="protein sequence ID" value="SDK24473.1"/>
    <property type="molecule type" value="Genomic_DNA"/>
</dbReference>
<proteinExistence type="predicted"/>
<evidence type="ECO:0000313" key="2">
    <source>
        <dbReference type="EMBL" id="SDK24473.1"/>
    </source>
</evidence>